<keyword evidence="2" id="KW-1185">Reference proteome</keyword>
<evidence type="ECO:0000313" key="1">
    <source>
        <dbReference type="EMBL" id="TDC78283.1"/>
    </source>
</evidence>
<protein>
    <submittedName>
        <fullName evidence="1">Uncharacterized protein</fullName>
    </submittedName>
</protein>
<accession>A0A4R4TSS7</accession>
<comment type="caution">
    <text evidence="1">The sequence shown here is derived from an EMBL/GenBank/DDBJ whole genome shotgun (WGS) entry which is preliminary data.</text>
</comment>
<proteinExistence type="predicted"/>
<sequence length="443" mass="47806">MEARTLLQVLVRQLRWSYDRFRRAYEQGAREVATMRGDPHIASATVAEPTFRRWTSGSIRTLPNEPAPTILEHIFRKPAGELLAAPREDAVPLPGASAINESEITMTARNAAEHAGEAASWALPDMTIDQIEDDVRRLARTYLATAPAESYRRGAELLQLARTMLDRTQRLRQRERLYLQAGATAAVMASASFDLGSLPSAVQLARTAALYGEVIDHGPLQAYAHGALAYLAYWDGRPAEAVRLVTIGQNFGGLGDTATTRLATIRARAHAHLADPESAEHAIASLDSPAMGRRDDLHDDIGGEFGMPPARAAMSNATTWILLRDGTGAQAAAERALELIEARPTAEQPALRGKAAVDLARARMLQRDLEGAAEAVEPVFALEADWRTMGVLERMAGLRHDLIRSSLADASAAKALGERVEEFTATSSASRSLASTGPLALGL</sequence>
<dbReference type="OrthoDB" id="3215106at2"/>
<organism evidence="1 2">
    <name type="scientific">Streptomyces hainanensis</name>
    <dbReference type="NCBI Taxonomy" id="402648"/>
    <lineage>
        <taxon>Bacteria</taxon>
        <taxon>Bacillati</taxon>
        <taxon>Actinomycetota</taxon>
        <taxon>Actinomycetes</taxon>
        <taxon>Kitasatosporales</taxon>
        <taxon>Streptomycetaceae</taxon>
        <taxon>Streptomyces</taxon>
    </lineage>
</organism>
<gene>
    <name evidence="1" type="ORF">E1283_05425</name>
</gene>
<dbReference type="Proteomes" id="UP000295345">
    <property type="component" value="Unassembled WGS sequence"/>
</dbReference>
<reference evidence="1 2" key="1">
    <citation type="submission" date="2019-03" db="EMBL/GenBank/DDBJ databases">
        <title>Draft genome sequences of novel Actinobacteria.</title>
        <authorList>
            <person name="Sahin N."/>
            <person name="Ay H."/>
            <person name="Saygin H."/>
        </authorList>
    </citation>
    <scope>NUCLEOTIDE SEQUENCE [LARGE SCALE GENOMIC DNA]</scope>
    <source>
        <strain evidence="1 2">DSM 41900</strain>
    </source>
</reference>
<dbReference type="AlphaFoldDB" id="A0A4R4TSS7"/>
<dbReference type="EMBL" id="SMKI01000036">
    <property type="protein sequence ID" value="TDC78283.1"/>
    <property type="molecule type" value="Genomic_DNA"/>
</dbReference>
<name>A0A4R4TSS7_9ACTN</name>
<evidence type="ECO:0000313" key="2">
    <source>
        <dbReference type="Proteomes" id="UP000295345"/>
    </source>
</evidence>